<sequence>MEDIEPSVVSWVETPEDQYNQQLRVHGKLYTSTQKEDYGLILKIENKHSKGDFVFIIAGITQFGTIEAARYLKKKWKKLNKKADRNPFICVIKVEKREDMKRVKIVHFTSNDPPPSLRNAITR</sequence>
<proteinExistence type="predicted"/>
<organism evidence="2">
    <name type="scientific">marine sediment metagenome</name>
    <dbReference type="NCBI Taxonomy" id="412755"/>
    <lineage>
        <taxon>unclassified sequences</taxon>
        <taxon>metagenomes</taxon>
        <taxon>ecological metagenomes</taxon>
    </lineage>
</organism>
<name>A0A0F9KIY5_9ZZZZ</name>
<dbReference type="EMBL" id="LAZR01007944">
    <property type="protein sequence ID" value="KKM81913.1"/>
    <property type="molecule type" value="Genomic_DNA"/>
</dbReference>
<comment type="caution">
    <text evidence="2">The sequence shown here is derived from an EMBL/GenBank/DDBJ whole genome shotgun (WGS) entry which is preliminary data.</text>
</comment>
<reference evidence="2" key="1">
    <citation type="journal article" date="2015" name="Nature">
        <title>Complex archaea that bridge the gap between prokaryotes and eukaryotes.</title>
        <authorList>
            <person name="Spang A."/>
            <person name="Saw J.H."/>
            <person name="Jorgensen S.L."/>
            <person name="Zaremba-Niedzwiedzka K."/>
            <person name="Martijn J."/>
            <person name="Lind A.E."/>
            <person name="van Eijk R."/>
            <person name="Schleper C."/>
            <person name="Guy L."/>
            <person name="Ettema T.J."/>
        </authorList>
    </citation>
    <scope>NUCLEOTIDE SEQUENCE</scope>
</reference>
<gene>
    <name evidence="2" type="ORF">LCGC14_1325020</name>
</gene>
<accession>A0A0F9KIY5</accession>
<protein>
    <submittedName>
        <fullName evidence="2">Uncharacterized protein</fullName>
    </submittedName>
</protein>
<evidence type="ECO:0000313" key="2">
    <source>
        <dbReference type="EMBL" id="KKM81913.1"/>
    </source>
</evidence>
<keyword evidence="1" id="KW-0812">Transmembrane</keyword>
<dbReference type="AlphaFoldDB" id="A0A0F9KIY5"/>
<evidence type="ECO:0000256" key="1">
    <source>
        <dbReference type="SAM" id="Phobius"/>
    </source>
</evidence>
<keyword evidence="1" id="KW-1133">Transmembrane helix</keyword>
<keyword evidence="1" id="KW-0472">Membrane</keyword>
<feature type="transmembrane region" description="Helical" evidence="1">
    <location>
        <begin position="53"/>
        <end position="72"/>
    </location>
</feature>